<dbReference type="AlphaFoldDB" id="A0A9Q0Q2D0"/>
<protein>
    <submittedName>
        <fullName evidence="3">VIN3-LIKE PROTEIN 2-RELATED</fullName>
    </submittedName>
</protein>
<keyword evidence="4" id="KW-1185">Reference proteome</keyword>
<organism evidence="3 4">
    <name type="scientific">Salix purpurea</name>
    <name type="common">Purple osier willow</name>
    <dbReference type="NCBI Taxonomy" id="77065"/>
    <lineage>
        <taxon>Eukaryota</taxon>
        <taxon>Viridiplantae</taxon>
        <taxon>Streptophyta</taxon>
        <taxon>Embryophyta</taxon>
        <taxon>Tracheophyta</taxon>
        <taxon>Spermatophyta</taxon>
        <taxon>Magnoliopsida</taxon>
        <taxon>eudicotyledons</taxon>
        <taxon>Gunneridae</taxon>
        <taxon>Pentapetalae</taxon>
        <taxon>rosids</taxon>
        <taxon>fabids</taxon>
        <taxon>Malpighiales</taxon>
        <taxon>Salicaceae</taxon>
        <taxon>Saliceae</taxon>
        <taxon>Salix</taxon>
    </lineage>
</organism>
<feature type="region of interest" description="Disordered" evidence="1">
    <location>
        <begin position="53"/>
        <end position="99"/>
    </location>
</feature>
<dbReference type="PANTHER" id="PTHR46286:SF2">
    <property type="entry name" value="VIN3-LIKE PROTEIN 2"/>
    <property type="match status" value="1"/>
</dbReference>
<evidence type="ECO:0000313" key="4">
    <source>
        <dbReference type="Proteomes" id="UP001151532"/>
    </source>
</evidence>
<dbReference type="GO" id="GO:0010048">
    <property type="term" value="P:vernalization response"/>
    <property type="evidence" value="ECO:0007669"/>
    <property type="project" value="InterPro"/>
</dbReference>
<feature type="non-terminal residue" evidence="3">
    <location>
        <position position="150"/>
    </location>
</feature>
<dbReference type="EMBL" id="JAPFFK010000017">
    <property type="protein sequence ID" value="KAJ6698770.1"/>
    <property type="molecule type" value="Genomic_DNA"/>
</dbReference>
<reference evidence="3" key="2">
    <citation type="journal article" date="2023" name="Int. J. Mol. Sci.">
        <title>De Novo Assembly and Annotation of 11 Diverse Shrub Willow (Salix) Genomes Reveals Novel Gene Organization in Sex-Linked Regions.</title>
        <authorList>
            <person name="Hyden B."/>
            <person name="Feng K."/>
            <person name="Yates T.B."/>
            <person name="Jawdy S."/>
            <person name="Cereghino C."/>
            <person name="Smart L.B."/>
            <person name="Muchero W."/>
        </authorList>
    </citation>
    <scope>NUCLEOTIDE SEQUENCE</scope>
    <source>
        <tissue evidence="3">Shoot tip</tissue>
    </source>
</reference>
<evidence type="ECO:0000256" key="1">
    <source>
        <dbReference type="SAM" id="MobiDB-lite"/>
    </source>
</evidence>
<name>A0A9Q0Q2D0_SALPP</name>
<dbReference type="Pfam" id="PF23380">
    <property type="entry name" value="VIN3_C"/>
    <property type="match status" value="1"/>
</dbReference>
<reference evidence="3" key="1">
    <citation type="submission" date="2022-11" db="EMBL/GenBank/DDBJ databases">
        <authorList>
            <person name="Hyden B.L."/>
            <person name="Feng K."/>
            <person name="Yates T."/>
            <person name="Jawdy S."/>
            <person name="Smart L.B."/>
            <person name="Muchero W."/>
        </authorList>
    </citation>
    <scope>NUCLEOTIDE SEQUENCE</scope>
    <source>
        <tissue evidence="3">Shoot tip</tissue>
    </source>
</reference>
<dbReference type="GO" id="GO:0040029">
    <property type="term" value="P:epigenetic regulation of gene expression"/>
    <property type="evidence" value="ECO:0007669"/>
    <property type="project" value="InterPro"/>
</dbReference>
<feature type="compositionally biased region" description="Basic residues" evidence="1">
    <location>
        <begin position="88"/>
        <end position="99"/>
    </location>
</feature>
<evidence type="ECO:0000313" key="3">
    <source>
        <dbReference type="EMBL" id="KAJ6698770.1"/>
    </source>
</evidence>
<dbReference type="Proteomes" id="UP001151532">
    <property type="component" value="Chromosome 6"/>
</dbReference>
<dbReference type="PANTHER" id="PTHR46286">
    <property type="entry name" value="VIN3-LIKE PROTEIN 2-RELATED"/>
    <property type="match status" value="1"/>
</dbReference>
<dbReference type="InterPro" id="IPR056990">
    <property type="entry name" value="VIN3-like_C"/>
</dbReference>
<proteinExistence type="predicted"/>
<accession>A0A9Q0Q2D0</accession>
<gene>
    <name evidence="3" type="ORF">OIU79_012130</name>
</gene>
<sequence length="150" mass="16435">MKMLDKKRLTEGQIIEESITDNGSDTPVQTAMECMPFASNSEASLPITPCKLEMHKDGQGRNGRFKSSNKAVVNGSEKGEEPQDGSTSKKRNGAKARRGVYGKWATEQEVRVVKTFVDTFIEDPASLAEQIMDTFSECISSRRSSVVPSG</sequence>
<evidence type="ECO:0000259" key="2">
    <source>
        <dbReference type="Pfam" id="PF23380"/>
    </source>
</evidence>
<comment type="caution">
    <text evidence="3">The sequence shown here is derived from an EMBL/GenBank/DDBJ whole genome shotgun (WGS) entry which is preliminary data.</text>
</comment>
<feature type="domain" description="VIN3-like C-terminal" evidence="2">
    <location>
        <begin position="105"/>
        <end position="142"/>
    </location>
</feature>
<dbReference type="OrthoDB" id="600557at2759"/>
<dbReference type="InterPro" id="IPR044514">
    <property type="entry name" value="VIN3-like"/>
</dbReference>